<gene>
    <name evidence="2" type="ORF">EOI86_10935</name>
</gene>
<dbReference type="PANTHER" id="PTHR42879:SF2">
    <property type="entry name" value="3-OXOACYL-[ACYL-CARRIER-PROTEIN] REDUCTASE FABG"/>
    <property type="match status" value="1"/>
</dbReference>
<dbReference type="NCBIfam" id="NF005559">
    <property type="entry name" value="PRK07231.1"/>
    <property type="match status" value="1"/>
</dbReference>
<organism evidence="2 3">
    <name type="scientific">Hwanghaeella grinnelliae</name>
    <dbReference type="NCBI Taxonomy" id="2500179"/>
    <lineage>
        <taxon>Bacteria</taxon>
        <taxon>Pseudomonadati</taxon>
        <taxon>Pseudomonadota</taxon>
        <taxon>Alphaproteobacteria</taxon>
        <taxon>Rhodospirillales</taxon>
        <taxon>Rhodospirillaceae</taxon>
        <taxon>Hwanghaeella</taxon>
    </lineage>
</organism>
<comment type="caution">
    <text evidence="2">The sequence shown here is derived from an EMBL/GenBank/DDBJ whole genome shotgun (WGS) entry which is preliminary data.</text>
</comment>
<dbReference type="EC" id="1.1.1.47" evidence="2"/>
<name>A0A437QML3_9PROT</name>
<keyword evidence="2" id="KW-0560">Oxidoreductase</keyword>
<dbReference type="AlphaFoldDB" id="A0A437QML3"/>
<evidence type="ECO:0000313" key="2">
    <source>
        <dbReference type="EMBL" id="RVU35776.1"/>
    </source>
</evidence>
<dbReference type="SUPFAM" id="SSF51735">
    <property type="entry name" value="NAD(P)-binding Rossmann-fold domains"/>
    <property type="match status" value="1"/>
</dbReference>
<sequence length="253" mass="26357">MRGLAGKRVIVTGGASGIGREICKRFGEEGSTVGIFDLNEVGAGETAGIVALAGGMATAHKVDITDRASVDAAVAAFAEDGPIDILINNAGWDKPIAFLDTDTDFWKKIVDLNLYGPLHMHHAVLPYMVERKSGRVVNIASDAARVGSSGEAVYAACKGGIVSFTKTVARELARANIQLNAVCPGPTDTPLFEEFSQGEAGAKVAEGLKRAIPMRRLGEPEDYPGIVAFLASDDAGFITGQVISVSGGLTMHG</sequence>
<dbReference type="GO" id="GO:0032787">
    <property type="term" value="P:monocarboxylic acid metabolic process"/>
    <property type="evidence" value="ECO:0007669"/>
    <property type="project" value="UniProtKB-ARBA"/>
</dbReference>
<dbReference type="InterPro" id="IPR050259">
    <property type="entry name" value="SDR"/>
</dbReference>
<comment type="similarity">
    <text evidence="1">Belongs to the short-chain dehydrogenases/reductases (SDR) family.</text>
</comment>
<dbReference type="InterPro" id="IPR002347">
    <property type="entry name" value="SDR_fam"/>
</dbReference>
<dbReference type="OrthoDB" id="9809287at2"/>
<dbReference type="InterPro" id="IPR036291">
    <property type="entry name" value="NAD(P)-bd_dom_sf"/>
</dbReference>
<evidence type="ECO:0000256" key="1">
    <source>
        <dbReference type="ARBA" id="ARBA00006484"/>
    </source>
</evidence>
<protein>
    <submittedName>
        <fullName evidence="2">Glucose 1-dehydrogenase</fullName>
        <ecNumber evidence="2">1.1.1.47</ecNumber>
    </submittedName>
</protein>
<dbReference type="PRINTS" id="PR00081">
    <property type="entry name" value="GDHRDH"/>
</dbReference>
<keyword evidence="3" id="KW-1185">Reference proteome</keyword>
<reference evidence="3" key="1">
    <citation type="submission" date="2019-01" db="EMBL/GenBank/DDBJ databases">
        <title>Gri0909 isolated from a small marine red alga.</title>
        <authorList>
            <person name="Kim J."/>
            <person name="Jeong S.E."/>
            <person name="Jeon C.O."/>
        </authorList>
    </citation>
    <scope>NUCLEOTIDE SEQUENCE [LARGE SCALE GENOMIC DNA]</scope>
    <source>
        <strain evidence="3">Gri0909</strain>
    </source>
</reference>
<accession>A0A437QML3</accession>
<dbReference type="Pfam" id="PF13561">
    <property type="entry name" value="adh_short_C2"/>
    <property type="match status" value="1"/>
</dbReference>
<dbReference type="GO" id="GO:0047936">
    <property type="term" value="F:glucose 1-dehydrogenase [NAD(P)+] activity"/>
    <property type="evidence" value="ECO:0007669"/>
    <property type="project" value="UniProtKB-EC"/>
</dbReference>
<dbReference type="PROSITE" id="PS00061">
    <property type="entry name" value="ADH_SHORT"/>
    <property type="match status" value="1"/>
</dbReference>
<dbReference type="PANTHER" id="PTHR42879">
    <property type="entry name" value="3-OXOACYL-(ACYL-CARRIER-PROTEIN) REDUCTASE"/>
    <property type="match status" value="1"/>
</dbReference>
<dbReference type="Gene3D" id="3.40.50.720">
    <property type="entry name" value="NAD(P)-binding Rossmann-like Domain"/>
    <property type="match status" value="1"/>
</dbReference>
<dbReference type="RefSeq" id="WP_127765253.1">
    <property type="nucleotide sequence ID" value="NZ_SADE01000002.1"/>
</dbReference>
<dbReference type="InterPro" id="IPR020904">
    <property type="entry name" value="Sc_DH/Rdtase_CS"/>
</dbReference>
<dbReference type="Proteomes" id="UP000287447">
    <property type="component" value="Unassembled WGS sequence"/>
</dbReference>
<dbReference type="PRINTS" id="PR00080">
    <property type="entry name" value="SDRFAMILY"/>
</dbReference>
<evidence type="ECO:0000313" key="3">
    <source>
        <dbReference type="Proteomes" id="UP000287447"/>
    </source>
</evidence>
<dbReference type="EMBL" id="SADE01000002">
    <property type="protein sequence ID" value="RVU35776.1"/>
    <property type="molecule type" value="Genomic_DNA"/>
</dbReference>
<proteinExistence type="inferred from homology"/>
<dbReference type="FunFam" id="3.40.50.720:FF:000084">
    <property type="entry name" value="Short-chain dehydrogenase reductase"/>
    <property type="match status" value="1"/>
</dbReference>